<dbReference type="KEGG" id="blac:94353197"/>
<reference evidence="1 2" key="1">
    <citation type="journal article" date="2021" name="Genome Biol.">
        <title>AFLAP: assembly-free linkage analysis pipeline using k-mers from genome sequencing data.</title>
        <authorList>
            <person name="Fletcher K."/>
            <person name="Zhang L."/>
            <person name="Gil J."/>
            <person name="Han R."/>
            <person name="Cavanaugh K."/>
            <person name="Michelmore R."/>
        </authorList>
    </citation>
    <scope>NUCLEOTIDE SEQUENCE [LARGE SCALE GENOMIC DNA]</scope>
    <source>
        <strain evidence="1 2">SF5</strain>
    </source>
</reference>
<dbReference type="AlphaFoldDB" id="A0A976ID01"/>
<sequence length="69" mass="7630">MLKIVGSIPKGDFTNPLNTDIEMHRYRSSLSNLPREAQVESHLEGIHTAGESAVSRQKCLHLATDLCDP</sequence>
<evidence type="ECO:0000313" key="2">
    <source>
        <dbReference type="Proteomes" id="UP000294530"/>
    </source>
</evidence>
<gene>
    <name evidence="1" type="ORF">CCR75_009487</name>
</gene>
<keyword evidence="2" id="KW-1185">Reference proteome</keyword>
<evidence type="ECO:0000313" key="1">
    <source>
        <dbReference type="EMBL" id="TDH67154.1"/>
    </source>
</evidence>
<proteinExistence type="predicted"/>
<dbReference type="Proteomes" id="UP000294530">
    <property type="component" value="Unassembled WGS sequence"/>
</dbReference>
<organism evidence="1 2">
    <name type="scientific">Bremia lactucae</name>
    <name type="common">Lettuce downy mildew</name>
    <dbReference type="NCBI Taxonomy" id="4779"/>
    <lineage>
        <taxon>Eukaryota</taxon>
        <taxon>Sar</taxon>
        <taxon>Stramenopiles</taxon>
        <taxon>Oomycota</taxon>
        <taxon>Peronosporomycetes</taxon>
        <taxon>Peronosporales</taxon>
        <taxon>Peronosporaceae</taxon>
        <taxon>Bremia</taxon>
    </lineage>
</organism>
<name>A0A976ID01_BRELC</name>
<protein>
    <submittedName>
        <fullName evidence="1">Uncharacterized protein</fullName>
    </submittedName>
</protein>
<dbReference type="EMBL" id="SHOA02000013">
    <property type="protein sequence ID" value="TDH67154.1"/>
    <property type="molecule type" value="Genomic_DNA"/>
</dbReference>
<dbReference type="GeneID" id="94353197"/>
<dbReference type="RefSeq" id="XP_067816653.1">
    <property type="nucleotide sequence ID" value="XM_067967526.1"/>
</dbReference>
<comment type="caution">
    <text evidence="1">The sequence shown here is derived from an EMBL/GenBank/DDBJ whole genome shotgun (WGS) entry which is preliminary data.</text>
</comment>
<accession>A0A976ID01</accession>